<dbReference type="AlphaFoldDB" id="A0A077L5W6"/>
<dbReference type="PRINTS" id="PR00125">
    <property type="entry name" value="ATPASEDELTA"/>
</dbReference>
<dbReference type="Pfam" id="PF00213">
    <property type="entry name" value="OSCP"/>
    <property type="match status" value="1"/>
</dbReference>
<dbReference type="Gene3D" id="1.10.520.20">
    <property type="entry name" value="N-terminal domain of the delta subunit of the F1F0-ATP synthase"/>
    <property type="match status" value="1"/>
</dbReference>
<keyword evidence="7" id="KW-1003">Cell membrane</keyword>
<dbReference type="Proteomes" id="UP000031641">
    <property type="component" value="Chromosome"/>
</dbReference>
<dbReference type="OrthoDB" id="9802471at2"/>
<keyword evidence="5 7" id="KW-0472">Membrane</keyword>
<keyword evidence="4 7" id="KW-0406">Ion transport</keyword>
<dbReference type="InterPro" id="IPR000711">
    <property type="entry name" value="ATPase_OSCP/dsu"/>
</dbReference>
<sequence length="176" mass="20297">MTDLNEVINNWSFALFDLARNSNKLIEITNQAADIIKVLKLNKKYLTILNSFDISEEKKYNLIDKAFASYHSYIINTIKLATKKHVVKYMDIIFHRFIELSNEELNIKFGYVYSVKSLSKKEITDLENKFSKALNAQVTLFNELDPTLIGGIKIKIDEFLIDNSVLGKLNKIKSLV</sequence>
<organism evidence="8 9">
    <name type="scientific">Metamycoplasma canadense</name>
    <dbReference type="NCBI Taxonomy" id="29554"/>
    <lineage>
        <taxon>Bacteria</taxon>
        <taxon>Bacillati</taxon>
        <taxon>Mycoplasmatota</taxon>
        <taxon>Mycoplasmoidales</taxon>
        <taxon>Metamycoplasmataceae</taxon>
        <taxon>Metamycoplasma</taxon>
    </lineage>
</organism>
<dbReference type="KEGG" id="mcan:MCAN360_0588"/>
<gene>
    <name evidence="7 8" type="primary">atpH</name>
    <name evidence="8" type="ORF">MCAN360_0588</name>
</gene>
<keyword evidence="7" id="KW-0139">CF(1)</keyword>
<dbReference type="HAMAP" id="MF_01416">
    <property type="entry name" value="ATP_synth_delta_bact"/>
    <property type="match status" value="1"/>
</dbReference>
<dbReference type="PANTHER" id="PTHR11910">
    <property type="entry name" value="ATP SYNTHASE DELTA CHAIN"/>
    <property type="match status" value="1"/>
</dbReference>
<keyword evidence="6 7" id="KW-0066">ATP synthesis</keyword>
<evidence type="ECO:0000256" key="7">
    <source>
        <dbReference type="HAMAP-Rule" id="MF_01416"/>
    </source>
</evidence>
<name>A0A077L5W6_9BACT</name>
<keyword evidence="9" id="KW-1185">Reference proteome</keyword>
<evidence type="ECO:0000256" key="5">
    <source>
        <dbReference type="ARBA" id="ARBA00023136"/>
    </source>
</evidence>
<evidence type="ECO:0000256" key="3">
    <source>
        <dbReference type="ARBA" id="ARBA00022781"/>
    </source>
</evidence>
<keyword evidence="2 7" id="KW-0813">Transport</keyword>
<accession>A0A077L5W6</accession>
<dbReference type="RefSeq" id="WP_045434020.1">
    <property type="nucleotide sequence ID" value="NZ_AP014631.1"/>
</dbReference>
<dbReference type="NCBIfam" id="TIGR01145">
    <property type="entry name" value="ATP_synt_delta"/>
    <property type="match status" value="1"/>
</dbReference>
<dbReference type="InterPro" id="IPR026015">
    <property type="entry name" value="ATP_synth_OSCP/delta_N_sf"/>
</dbReference>
<dbReference type="GO" id="GO:0045259">
    <property type="term" value="C:proton-transporting ATP synthase complex"/>
    <property type="evidence" value="ECO:0007669"/>
    <property type="project" value="UniProtKB-KW"/>
</dbReference>
<evidence type="ECO:0000256" key="4">
    <source>
        <dbReference type="ARBA" id="ARBA00023065"/>
    </source>
</evidence>
<proteinExistence type="inferred from homology"/>
<dbReference type="GO" id="GO:0005886">
    <property type="term" value="C:plasma membrane"/>
    <property type="evidence" value="ECO:0007669"/>
    <property type="project" value="UniProtKB-SubCell"/>
</dbReference>
<dbReference type="SUPFAM" id="SSF47928">
    <property type="entry name" value="N-terminal domain of the delta subunit of the F1F0-ATP synthase"/>
    <property type="match status" value="1"/>
</dbReference>
<evidence type="ECO:0000256" key="2">
    <source>
        <dbReference type="ARBA" id="ARBA00022448"/>
    </source>
</evidence>
<dbReference type="NCBIfam" id="NF009975">
    <property type="entry name" value="PRK13436.1"/>
    <property type="match status" value="1"/>
</dbReference>
<dbReference type="GO" id="GO:0046933">
    <property type="term" value="F:proton-transporting ATP synthase activity, rotational mechanism"/>
    <property type="evidence" value="ECO:0007669"/>
    <property type="project" value="UniProtKB-UniRule"/>
</dbReference>
<comment type="function">
    <text evidence="7">This protein is part of the stalk that links CF(0) to CF(1). It either transmits conformational changes from CF(0) to CF(1) or is implicated in proton conduction.</text>
</comment>
<comment type="similarity">
    <text evidence="7">Belongs to the ATPase delta chain family.</text>
</comment>
<dbReference type="STRING" id="29554.MCAN360_0588"/>
<dbReference type="HOGENOM" id="CLU_085114_4_1_14"/>
<comment type="function">
    <text evidence="7">F(1)F(0) ATP synthase produces ATP from ADP in the presence of a proton or sodium gradient. F-type ATPases consist of two structural domains, F(1) containing the extramembraneous catalytic core and F(0) containing the membrane proton channel, linked together by a central stalk and a peripheral stalk. During catalysis, ATP synthesis in the catalytic domain of F(1) is coupled via a rotary mechanism of the central stalk subunits to proton translocation.</text>
</comment>
<evidence type="ECO:0000313" key="9">
    <source>
        <dbReference type="Proteomes" id="UP000031641"/>
    </source>
</evidence>
<protein>
    <recommendedName>
        <fullName evidence="7">ATP synthase subunit delta</fullName>
    </recommendedName>
    <alternativeName>
        <fullName evidence="7">ATP synthase F(1) sector subunit delta</fullName>
    </alternativeName>
    <alternativeName>
        <fullName evidence="7">F-type ATPase subunit delta</fullName>
        <shortName evidence="7">F-ATPase subunit delta</shortName>
    </alternativeName>
</protein>
<dbReference type="EMBL" id="AP014631">
    <property type="protein sequence ID" value="BAP39680.1"/>
    <property type="molecule type" value="Genomic_DNA"/>
</dbReference>
<evidence type="ECO:0000256" key="1">
    <source>
        <dbReference type="ARBA" id="ARBA00004370"/>
    </source>
</evidence>
<evidence type="ECO:0000256" key="6">
    <source>
        <dbReference type="ARBA" id="ARBA00023310"/>
    </source>
</evidence>
<reference evidence="9" key="1">
    <citation type="journal article" date="2014" name="Genome Announc.">
        <title>Complete Genome Sequence of Mycoplasma canadense Strain HAZ 360_1 from Bovine Mastitic Milk in Japan.</title>
        <authorList>
            <person name="Hata E."/>
        </authorList>
    </citation>
    <scope>NUCLEOTIDE SEQUENCE [LARGE SCALE GENOMIC DNA]</scope>
    <source>
        <strain evidence="9">HAZ360_1</strain>
    </source>
</reference>
<evidence type="ECO:0000313" key="8">
    <source>
        <dbReference type="EMBL" id="BAP39680.1"/>
    </source>
</evidence>
<comment type="subcellular location">
    <subcellularLocation>
        <location evidence="7">Cell membrane</location>
        <topology evidence="7">Peripheral membrane protein</topology>
    </subcellularLocation>
    <subcellularLocation>
        <location evidence="1">Membrane</location>
    </subcellularLocation>
</comment>
<keyword evidence="3 7" id="KW-0375">Hydrogen ion transport</keyword>